<proteinExistence type="predicted"/>
<dbReference type="CDD" id="cd16936">
    <property type="entry name" value="HATPase_RsbW-like"/>
    <property type="match status" value="1"/>
</dbReference>
<gene>
    <name evidence="3" type="ORF">QRX50_40320</name>
</gene>
<dbReference type="GO" id="GO:0004673">
    <property type="term" value="F:protein histidine kinase activity"/>
    <property type="evidence" value="ECO:0007669"/>
    <property type="project" value="UniProtKB-EC"/>
</dbReference>
<dbReference type="PANTHER" id="PTHR35526">
    <property type="entry name" value="ANTI-SIGMA-F FACTOR RSBW-RELATED"/>
    <property type="match status" value="1"/>
</dbReference>
<dbReference type="Proteomes" id="UP001236014">
    <property type="component" value="Chromosome"/>
</dbReference>
<dbReference type="EC" id="2.7.13.3" evidence="3"/>
<sequence>MTGRATEDRTTPEFRRRVAAAAEPLIGLRRALAGWVAELGMSTTQQEEVVMASYEAMANSAEHAYEGRETGVLDVLATCVDGTVTVVVTDYGRWLPPRPTNGLRGRGLPLMHGLAHESECVQRPDGATVTLSWQLEPAR</sequence>
<dbReference type="GO" id="GO:0004674">
    <property type="term" value="F:protein serine/threonine kinase activity"/>
    <property type="evidence" value="ECO:0007669"/>
    <property type="project" value="UniProtKB-KW"/>
</dbReference>
<reference evidence="3 4" key="1">
    <citation type="submission" date="2023-06" db="EMBL/GenBank/DDBJ databases">
        <authorList>
            <person name="Oyuntsetseg B."/>
            <person name="Kim S.B."/>
        </authorList>
    </citation>
    <scope>NUCLEOTIDE SEQUENCE [LARGE SCALE GENOMIC DNA]</scope>
    <source>
        <strain evidence="3 4">2-15</strain>
    </source>
</reference>
<keyword evidence="1" id="KW-0418">Kinase</keyword>
<dbReference type="RefSeq" id="WP_285968331.1">
    <property type="nucleotide sequence ID" value="NZ_CP127294.1"/>
</dbReference>
<dbReference type="EMBL" id="CP127294">
    <property type="protein sequence ID" value="WIX77591.1"/>
    <property type="molecule type" value="Genomic_DNA"/>
</dbReference>
<evidence type="ECO:0000313" key="3">
    <source>
        <dbReference type="EMBL" id="WIX77591.1"/>
    </source>
</evidence>
<dbReference type="Pfam" id="PF13581">
    <property type="entry name" value="HATPase_c_2"/>
    <property type="match status" value="1"/>
</dbReference>
<dbReference type="PANTHER" id="PTHR35526:SF3">
    <property type="entry name" value="ANTI-SIGMA-F FACTOR RSBW"/>
    <property type="match status" value="1"/>
</dbReference>
<dbReference type="SUPFAM" id="SSF55874">
    <property type="entry name" value="ATPase domain of HSP90 chaperone/DNA topoisomerase II/histidine kinase"/>
    <property type="match status" value="1"/>
</dbReference>
<dbReference type="InterPro" id="IPR050267">
    <property type="entry name" value="Anti-sigma-factor_SerPK"/>
</dbReference>
<dbReference type="InterPro" id="IPR036890">
    <property type="entry name" value="HATPase_C_sf"/>
</dbReference>
<evidence type="ECO:0000256" key="1">
    <source>
        <dbReference type="ARBA" id="ARBA00022527"/>
    </source>
</evidence>
<name>A0A9Y2MTB5_9PSEU</name>
<dbReference type="AlphaFoldDB" id="A0A9Y2MTB5"/>
<keyword evidence="3" id="KW-0547">Nucleotide-binding</keyword>
<accession>A0A9Y2MTB5</accession>
<keyword evidence="1" id="KW-0723">Serine/threonine-protein kinase</keyword>
<evidence type="ECO:0000313" key="4">
    <source>
        <dbReference type="Proteomes" id="UP001236014"/>
    </source>
</evidence>
<evidence type="ECO:0000259" key="2">
    <source>
        <dbReference type="Pfam" id="PF13581"/>
    </source>
</evidence>
<protein>
    <submittedName>
        <fullName evidence="3">ATP-binding protein</fullName>
        <ecNumber evidence="3">2.7.13.3</ecNumber>
    </submittedName>
</protein>
<feature type="domain" description="Histidine kinase/HSP90-like ATPase" evidence="2">
    <location>
        <begin position="19"/>
        <end position="133"/>
    </location>
</feature>
<keyword evidence="3" id="KW-0808">Transferase</keyword>
<dbReference type="Gene3D" id="3.30.565.10">
    <property type="entry name" value="Histidine kinase-like ATPase, C-terminal domain"/>
    <property type="match status" value="1"/>
</dbReference>
<organism evidence="3 4">
    <name type="scientific">Amycolatopsis carbonis</name>
    <dbReference type="NCBI Taxonomy" id="715471"/>
    <lineage>
        <taxon>Bacteria</taxon>
        <taxon>Bacillati</taxon>
        <taxon>Actinomycetota</taxon>
        <taxon>Actinomycetes</taxon>
        <taxon>Pseudonocardiales</taxon>
        <taxon>Pseudonocardiaceae</taxon>
        <taxon>Amycolatopsis</taxon>
    </lineage>
</organism>
<keyword evidence="4" id="KW-1185">Reference proteome</keyword>
<keyword evidence="3" id="KW-0067">ATP-binding</keyword>
<dbReference type="InterPro" id="IPR003594">
    <property type="entry name" value="HATPase_dom"/>
</dbReference>
<dbReference type="KEGG" id="acab:QRX50_40320"/>
<dbReference type="GO" id="GO:0005524">
    <property type="term" value="F:ATP binding"/>
    <property type="evidence" value="ECO:0007669"/>
    <property type="project" value="UniProtKB-KW"/>
</dbReference>